<name>A0A183IAG6_9BILA</name>
<organism evidence="3">
    <name type="scientific">Soboliphyme baturini</name>
    <dbReference type="NCBI Taxonomy" id="241478"/>
    <lineage>
        <taxon>Eukaryota</taxon>
        <taxon>Metazoa</taxon>
        <taxon>Ecdysozoa</taxon>
        <taxon>Nematoda</taxon>
        <taxon>Enoplea</taxon>
        <taxon>Dorylaimia</taxon>
        <taxon>Dioctophymatida</taxon>
        <taxon>Dioctophymatoidea</taxon>
        <taxon>Soboliphymatidae</taxon>
        <taxon>Soboliphyme</taxon>
    </lineage>
</organism>
<sequence>MEELIKRCLLQACEEILGKTAVQKLKEIPMSAKSGNRKTEDIVEVVKNSVLINSIRRIKRDNYQGYPVCFLERIKGKTPLCSLTFLGRTSGPEILNALNGYFLKHSTEWKKSVSICKNGAVNKAGHQTCGDRIIPQKLREVLFDVIKIVNEIRHKSAQFSNV</sequence>
<evidence type="ECO:0000313" key="2">
    <source>
        <dbReference type="Proteomes" id="UP000270296"/>
    </source>
</evidence>
<dbReference type="EMBL" id="UZAM01002182">
    <property type="protein sequence ID" value="VDO85734.1"/>
    <property type="molecule type" value="Genomic_DNA"/>
</dbReference>
<reference evidence="1 2" key="2">
    <citation type="submission" date="2018-11" db="EMBL/GenBank/DDBJ databases">
        <authorList>
            <consortium name="Pathogen Informatics"/>
        </authorList>
    </citation>
    <scope>NUCLEOTIDE SEQUENCE [LARGE SCALE GENOMIC DNA]</scope>
</reference>
<accession>A0A183IAG6</accession>
<evidence type="ECO:0000313" key="3">
    <source>
        <dbReference type="WBParaSite" id="SBAD_0000063301-mRNA-1"/>
    </source>
</evidence>
<dbReference type="AlphaFoldDB" id="A0A183IAG6"/>
<proteinExistence type="predicted"/>
<gene>
    <name evidence="1" type="ORF">SBAD_LOCUS610</name>
</gene>
<reference evidence="3" key="1">
    <citation type="submission" date="2016-06" db="UniProtKB">
        <authorList>
            <consortium name="WormBaseParasite"/>
        </authorList>
    </citation>
    <scope>IDENTIFICATION</scope>
</reference>
<evidence type="ECO:0000313" key="1">
    <source>
        <dbReference type="EMBL" id="VDO85734.1"/>
    </source>
</evidence>
<dbReference type="Proteomes" id="UP000270296">
    <property type="component" value="Unassembled WGS sequence"/>
</dbReference>
<dbReference type="OrthoDB" id="10025028at2759"/>
<dbReference type="WBParaSite" id="SBAD_0000063301-mRNA-1">
    <property type="protein sequence ID" value="SBAD_0000063301-mRNA-1"/>
    <property type="gene ID" value="SBAD_0000063301"/>
</dbReference>
<protein>
    <submittedName>
        <fullName evidence="3">Reverse transcriptase domain-containing protein</fullName>
    </submittedName>
</protein>
<keyword evidence="2" id="KW-1185">Reference proteome</keyword>